<accession>A0A8H9MFY2</accession>
<feature type="region of interest" description="Disordered" evidence="1">
    <location>
        <begin position="1"/>
        <end position="58"/>
    </location>
</feature>
<reference evidence="2" key="1">
    <citation type="journal article" date="2014" name="Int. J. Syst. Evol. Microbiol.">
        <title>Complete genome sequence of Corynebacterium casei LMG S-19264T (=DSM 44701T), isolated from a smear-ripened cheese.</title>
        <authorList>
            <consortium name="US DOE Joint Genome Institute (JGI-PGF)"/>
            <person name="Walter F."/>
            <person name="Albersmeier A."/>
            <person name="Kalinowski J."/>
            <person name="Ruckert C."/>
        </authorList>
    </citation>
    <scope>NUCLEOTIDE SEQUENCE</scope>
    <source>
        <strain evidence="2">CGMCC 4.7679</strain>
    </source>
</reference>
<feature type="compositionally biased region" description="Basic and acidic residues" evidence="1">
    <location>
        <begin position="1"/>
        <end position="12"/>
    </location>
</feature>
<dbReference type="Proteomes" id="UP000658656">
    <property type="component" value="Unassembled WGS sequence"/>
</dbReference>
<sequence length="58" mass="6482">MAQEQEKKRNVDPDPPLTPGFPRLKHPDLDPDQTEDVPKTPPNSEDVQADNPTPEPPD</sequence>
<gene>
    <name evidence="2" type="ORF">GCM10017566_57080</name>
</gene>
<dbReference type="EMBL" id="BNAV01000011">
    <property type="protein sequence ID" value="GHF75833.1"/>
    <property type="molecule type" value="Genomic_DNA"/>
</dbReference>
<evidence type="ECO:0000256" key="1">
    <source>
        <dbReference type="SAM" id="MobiDB-lite"/>
    </source>
</evidence>
<dbReference type="RefSeq" id="WP_183176608.1">
    <property type="nucleotide sequence ID" value="NZ_BNAV01000011.1"/>
</dbReference>
<reference evidence="2" key="2">
    <citation type="submission" date="2020-09" db="EMBL/GenBank/DDBJ databases">
        <authorList>
            <person name="Sun Q."/>
            <person name="Zhou Y."/>
        </authorList>
    </citation>
    <scope>NUCLEOTIDE SEQUENCE</scope>
    <source>
        <strain evidence="2">CGMCC 4.7679</strain>
    </source>
</reference>
<dbReference type="AlphaFoldDB" id="A0A8H9MFY2"/>
<protein>
    <submittedName>
        <fullName evidence="2">Uncharacterized protein</fullName>
    </submittedName>
</protein>
<evidence type="ECO:0000313" key="3">
    <source>
        <dbReference type="Proteomes" id="UP000658656"/>
    </source>
</evidence>
<comment type="caution">
    <text evidence="2">The sequence shown here is derived from an EMBL/GenBank/DDBJ whole genome shotgun (WGS) entry which is preliminary data.</text>
</comment>
<evidence type="ECO:0000313" key="2">
    <source>
        <dbReference type="EMBL" id="GHF75833.1"/>
    </source>
</evidence>
<proteinExistence type="predicted"/>
<name>A0A8H9MFY2_9PSEU</name>
<organism evidence="2 3">
    <name type="scientific">Amycolatopsis bartoniae</name>
    <dbReference type="NCBI Taxonomy" id="941986"/>
    <lineage>
        <taxon>Bacteria</taxon>
        <taxon>Bacillati</taxon>
        <taxon>Actinomycetota</taxon>
        <taxon>Actinomycetes</taxon>
        <taxon>Pseudonocardiales</taxon>
        <taxon>Pseudonocardiaceae</taxon>
        <taxon>Amycolatopsis</taxon>
    </lineage>
</organism>
<keyword evidence="3" id="KW-1185">Reference proteome</keyword>